<organism evidence="2 3">
    <name type="scientific">Pseudescherichia vulneris NBRC 102420</name>
    <dbReference type="NCBI Taxonomy" id="1115515"/>
    <lineage>
        <taxon>Bacteria</taxon>
        <taxon>Pseudomonadati</taxon>
        <taxon>Pseudomonadota</taxon>
        <taxon>Gammaproteobacteria</taxon>
        <taxon>Enterobacterales</taxon>
        <taxon>Enterobacteriaceae</taxon>
        <taxon>Pseudescherichia</taxon>
    </lineage>
</organism>
<dbReference type="AlphaFoldDB" id="A0A090V985"/>
<gene>
    <name evidence="2" type="primary">yciX</name>
    <name evidence="2" type="ORF">EV102420_23_00720</name>
</gene>
<reference evidence="2 3" key="1">
    <citation type="submission" date="2014-09" db="EMBL/GenBank/DDBJ databases">
        <title>Whole genome shotgun sequence of Escherichia vulneris NBRC 102420.</title>
        <authorList>
            <person name="Yoshida Y."/>
            <person name="Hosoyama A."/>
            <person name="Tsuchikane K."/>
            <person name="Ohji S."/>
            <person name="Ichikawa N."/>
            <person name="Kimura A."/>
            <person name="Yamazoe A."/>
            <person name="Ezaki T."/>
            <person name="Fujita N."/>
        </authorList>
    </citation>
    <scope>NUCLEOTIDE SEQUENCE [LARGE SCALE GENOMIC DNA]</scope>
    <source>
        <strain evidence="2 3">NBRC 102420</strain>
    </source>
</reference>
<comment type="caution">
    <text evidence="2">The sequence shown here is derived from an EMBL/GenBank/DDBJ whole genome shotgun (WGS) entry which is preliminary data.</text>
</comment>
<evidence type="ECO:0000313" key="2">
    <source>
        <dbReference type="EMBL" id="GAL59849.1"/>
    </source>
</evidence>
<dbReference type="RefSeq" id="WP_165570672.1">
    <property type="nucleotide sequence ID" value="NZ_BBMZ01000023.1"/>
</dbReference>
<evidence type="ECO:0000256" key="1">
    <source>
        <dbReference type="SAM" id="MobiDB-lite"/>
    </source>
</evidence>
<name>A0A090V985_PSEVU</name>
<keyword evidence="3" id="KW-1185">Reference proteome</keyword>
<sequence length="55" mass="6163">MAITERLNPVQDRCRSPKHPHVSESQTTVQIPAGWQLTAAQKAFIESFADDKAKK</sequence>
<proteinExistence type="predicted"/>
<dbReference type="EMBL" id="BBMZ01000023">
    <property type="protein sequence ID" value="GAL59849.1"/>
    <property type="molecule type" value="Genomic_DNA"/>
</dbReference>
<feature type="region of interest" description="Disordered" evidence="1">
    <location>
        <begin position="1"/>
        <end position="28"/>
    </location>
</feature>
<protein>
    <submittedName>
        <fullName evidence="2">Uncharacterized protein</fullName>
    </submittedName>
</protein>
<evidence type="ECO:0000313" key="3">
    <source>
        <dbReference type="Proteomes" id="UP000029462"/>
    </source>
</evidence>
<dbReference type="Proteomes" id="UP000029462">
    <property type="component" value="Unassembled WGS sequence"/>
</dbReference>
<accession>A0A090V985</accession>